<evidence type="ECO:0000313" key="5">
    <source>
        <dbReference type="EMBL" id="MFD0688159.1"/>
    </source>
</evidence>
<gene>
    <name evidence="5" type="ORF">ACFQZM_26950</name>
</gene>
<evidence type="ECO:0000259" key="4">
    <source>
        <dbReference type="Pfam" id="PF13439"/>
    </source>
</evidence>
<proteinExistence type="predicted"/>
<feature type="region of interest" description="Disordered" evidence="3">
    <location>
        <begin position="407"/>
        <end position="458"/>
    </location>
</feature>
<comment type="caution">
    <text evidence="5">The sequence shown here is derived from an EMBL/GenBank/DDBJ whole genome shotgun (WGS) entry which is preliminary data.</text>
</comment>
<dbReference type="SUPFAM" id="SSF53756">
    <property type="entry name" value="UDP-Glycosyltransferase/glycogen phosphorylase"/>
    <property type="match status" value="1"/>
</dbReference>
<evidence type="ECO:0000313" key="6">
    <source>
        <dbReference type="Proteomes" id="UP001597063"/>
    </source>
</evidence>
<evidence type="ECO:0000256" key="1">
    <source>
        <dbReference type="ARBA" id="ARBA00022676"/>
    </source>
</evidence>
<sequence>MRILVYPHAMEIGGSQLNAIELAAAVRDLGHEVVVAGEPGPLVDRVRDAGIEHVPLDPGRRRPSPATVRTLRGLVAERGIDVVHGYEWPPGVEAFYTARGRPGVAAVCTVMSMAVAPFLPPSLPLVVGTRQIRRDVLDRRGRRTGAVHLIEPPVDVRANAPGHPTAAFRARFGLDPGPLDVVVVCRLVAELKLEGVLTAIDVVGRLADELPLRLIIVGDGPCRGQVEARAAEANARAGRLAVVLTGPLDDPRPAYAAASIALGMGGSALRALAFARPLIVQGERGFFELLDPDTSATFLEQGWYGVGGRGGDRLAEILRALADDVRRKELGDYGRRLVTGRFGLERAATVQERIYQDALAARAATDPIGRALARRWDAASTAARVVAYKTARKARKLRGTAPRDDFNAVAAKAARDEPASGKAASGKTAPDRAAPGKPASGEAVPGEAARGEPGGEGR</sequence>
<dbReference type="PANTHER" id="PTHR45947:SF3">
    <property type="entry name" value="SULFOQUINOVOSYL TRANSFERASE SQD2"/>
    <property type="match status" value="1"/>
</dbReference>
<dbReference type="GO" id="GO:0016757">
    <property type="term" value="F:glycosyltransferase activity"/>
    <property type="evidence" value="ECO:0007669"/>
    <property type="project" value="UniProtKB-KW"/>
</dbReference>
<reference evidence="6" key="1">
    <citation type="journal article" date="2019" name="Int. J. Syst. Evol. Microbiol.">
        <title>The Global Catalogue of Microorganisms (GCM) 10K type strain sequencing project: providing services to taxonomists for standard genome sequencing and annotation.</title>
        <authorList>
            <consortium name="The Broad Institute Genomics Platform"/>
            <consortium name="The Broad Institute Genome Sequencing Center for Infectious Disease"/>
            <person name="Wu L."/>
            <person name="Ma J."/>
        </authorList>
    </citation>
    <scope>NUCLEOTIDE SEQUENCE [LARGE SCALE GENOMIC DNA]</scope>
    <source>
        <strain evidence="6">JCM 9371</strain>
    </source>
</reference>
<dbReference type="Pfam" id="PF13439">
    <property type="entry name" value="Glyco_transf_4"/>
    <property type="match status" value="1"/>
</dbReference>
<accession>A0ABW2XR84</accession>
<keyword evidence="6" id="KW-1185">Reference proteome</keyword>
<dbReference type="Pfam" id="PF13692">
    <property type="entry name" value="Glyco_trans_1_4"/>
    <property type="match status" value="1"/>
</dbReference>
<name>A0ABW2XR84_9ACTN</name>
<protein>
    <submittedName>
        <fullName evidence="5">Glycosyltransferase family 4 protein</fullName>
        <ecNumber evidence="5">2.4.-.-</ecNumber>
    </submittedName>
</protein>
<feature type="domain" description="Glycosyltransferase subfamily 4-like N-terminal" evidence="4">
    <location>
        <begin position="12"/>
        <end position="114"/>
    </location>
</feature>
<evidence type="ECO:0000256" key="2">
    <source>
        <dbReference type="ARBA" id="ARBA00022679"/>
    </source>
</evidence>
<dbReference type="PANTHER" id="PTHR45947">
    <property type="entry name" value="SULFOQUINOVOSYL TRANSFERASE SQD2"/>
    <property type="match status" value="1"/>
</dbReference>
<dbReference type="InterPro" id="IPR050194">
    <property type="entry name" value="Glycosyltransferase_grp1"/>
</dbReference>
<dbReference type="EC" id="2.4.-.-" evidence="5"/>
<keyword evidence="2 5" id="KW-0808">Transferase</keyword>
<dbReference type="EMBL" id="JBHTGP010000013">
    <property type="protein sequence ID" value="MFD0688159.1"/>
    <property type="molecule type" value="Genomic_DNA"/>
</dbReference>
<dbReference type="InterPro" id="IPR028098">
    <property type="entry name" value="Glyco_trans_4-like_N"/>
</dbReference>
<dbReference type="CDD" id="cd03801">
    <property type="entry name" value="GT4_PimA-like"/>
    <property type="match status" value="1"/>
</dbReference>
<keyword evidence="1 5" id="KW-0328">Glycosyltransferase</keyword>
<organism evidence="5 6">
    <name type="scientific">Actinomadura fibrosa</name>
    <dbReference type="NCBI Taxonomy" id="111802"/>
    <lineage>
        <taxon>Bacteria</taxon>
        <taxon>Bacillati</taxon>
        <taxon>Actinomycetota</taxon>
        <taxon>Actinomycetes</taxon>
        <taxon>Streptosporangiales</taxon>
        <taxon>Thermomonosporaceae</taxon>
        <taxon>Actinomadura</taxon>
    </lineage>
</organism>
<feature type="compositionally biased region" description="Basic and acidic residues" evidence="3">
    <location>
        <begin position="449"/>
        <end position="458"/>
    </location>
</feature>
<dbReference type="Proteomes" id="UP001597063">
    <property type="component" value="Unassembled WGS sequence"/>
</dbReference>
<evidence type="ECO:0000256" key="3">
    <source>
        <dbReference type="SAM" id="MobiDB-lite"/>
    </source>
</evidence>
<dbReference type="Gene3D" id="3.40.50.2000">
    <property type="entry name" value="Glycogen Phosphorylase B"/>
    <property type="match status" value="2"/>
</dbReference>
<dbReference type="RefSeq" id="WP_131759663.1">
    <property type="nucleotide sequence ID" value="NZ_CAACUY010000086.1"/>
</dbReference>